<dbReference type="GO" id="GO:0010181">
    <property type="term" value="F:FMN binding"/>
    <property type="evidence" value="ECO:0007669"/>
    <property type="project" value="UniProtKB-UniRule"/>
</dbReference>
<comment type="cofactor">
    <cofactor evidence="6">
        <name>FMN</name>
        <dbReference type="ChEBI" id="CHEBI:58210"/>
    </cofactor>
    <text evidence="6">Binds 1 FMN per subunit.</text>
</comment>
<comment type="similarity">
    <text evidence="6">Belongs to the azoreductase type 1 family.</text>
</comment>
<reference evidence="8 9" key="1">
    <citation type="submission" date="2017-10" db="EMBL/GenBank/DDBJ databases">
        <title>Bacillus sp. nov., a halophilic bacterium isolated from a Keqin Lake.</title>
        <authorList>
            <person name="Wang H."/>
        </authorList>
    </citation>
    <scope>NUCLEOTIDE SEQUENCE [LARGE SCALE GENOMIC DNA]</scope>
    <source>
        <strain evidence="8 9">KQ-12</strain>
    </source>
</reference>
<dbReference type="AlphaFoldDB" id="A0A323TAV7"/>
<dbReference type="Gene3D" id="3.40.50.360">
    <property type="match status" value="1"/>
</dbReference>
<evidence type="ECO:0000256" key="4">
    <source>
        <dbReference type="ARBA" id="ARBA00023027"/>
    </source>
</evidence>
<feature type="domain" description="Flavodoxin-like fold" evidence="7">
    <location>
        <begin position="1"/>
        <end position="196"/>
    </location>
</feature>
<comment type="catalytic activity">
    <reaction evidence="6">
        <text>2 a quinone + NADH + H(+) = 2 a 1,4-benzosemiquinone + NAD(+)</text>
        <dbReference type="Rhea" id="RHEA:65952"/>
        <dbReference type="ChEBI" id="CHEBI:15378"/>
        <dbReference type="ChEBI" id="CHEBI:57540"/>
        <dbReference type="ChEBI" id="CHEBI:57945"/>
        <dbReference type="ChEBI" id="CHEBI:132124"/>
        <dbReference type="ChEBI" id="CHEBI:134225"/>
    </reaction>
</comment>
<dbReference type="GO" id="GO:0016652">
    <property type="term" value="F:oxidoreductase activity, acting on NAD(P)H as acceptor"/>
    <property type="evidence" value="ECO:0007669"/>
    <property type="project" value="UniProtKB-UniRule"/>
</dbReference>
<evidence type="ECO:0000256" key="6">
    <source>
        <dbReference type="HAMAP-Rule" id="MF_01216"/>
    </source>
</evidence>
<comment type="function">
    <text evidence="6">Also exhibits azoreductase activity. Catalyzes the reductive cleavage of the azo bond in aromatic azo compounds to the corresponding amines.</text>
</comment>
<feature type="binding site" evidence="6">
    <location>
        <begin position="136"/>
        <end position="139"/>
    </location>
    <ligand>
        <name>FMN</name>
        <dbReference type="ChEBI" id="CHEBI:58210"/>
    </ligand>
</feature>
<keyword evidence="2 6" id="KW-0288">FMN</keyword>
<gene>
    <name evidence="6" type="primary">azoR</name>
    <name evidence="8" type="ORF">CR194_18725</name>
</gene>
<dbReference type="EC" id="1.6.5.-" evidence="6"/>
<dbReference type="GO" id="GO:0009055">
    <property type="term" value="F:electron transfer activity"/>
    <property type="evidence" value="ECO:0007669"/>
    <property type="project" value="UniProtKB-UniRule"/>
</dbReference>
<dbReference type="PANTHER" id="PTHR43741:SF7">
    <property type="entry name" value="FMN-DEPENDENT NADH:QUINONE OXIDOREDUCTASE"/>
    <property type="match status" value="1"/>
</dbReference>
<evidence type="ECO:0000256" key="1">
    <source>
        <dbReference type="ARBA" id="ARBA00022630"/>
    </source>
</evidence>
<dbReference type="EC" id="1.7.1.17" evidence="6"/>
<accession>A0A323TAV7</accession>
<dbReference type="InterPro" id="IPR050104">
    <property type="entry name" value="FMN-dep_NADH:Q_OxRdtase_AzoR1"/>
</dbReference>
<keyword evidence="9" id="KW-1185">Reference proteome</keyword>
<dbReference type="HAMAP" id="MF_01216">
    <property type="entry name" value="Azoreductase_type1"/>
    <property type="match status" value="1"/>
</dbReference>
<keyword evidence="1 6" id="KW-0285">Flavoprotein</keyword>
<comment type="caution">
    <text evidence="6">Lacks conserved residue(s) required for the propagation of feature annotation.</text>
</comment>
<dbReference type="InterPro" id="IPR029039">
    <property type="entry name" value="Flavoprotein-like_sf"/>
</dbReference>
<comment type="catalytic activity">
    <reaction evidence="5">
        <text>N,N-dimethyl-1,4-phenylenediamine + anthranilate + 2 NAD(+) = 2-(4-dimethylaminophenyl)diazenylbenzoate + 2 NADH + 2 H(+)</text>
        <dbReference type="Rhea" id="RHEA:55872"/>
        <dbReference type="ChEBI" id="CHEBI:15378"/>
        <dbReference type="ChEBI" id="CHEBI:15783"/>
        <dbReference type="ChEBI" id="CHEBI:16567"/>
        <dbReference type="ChEBI" id="CHEBI:57540"/>
        <dbReference type="ChEBI" id="CHEBI:57945"/>
        <dbReference type="ChEBI" id="CHEBI:71579"/>
        <dbReference type="EC" id="1.7.1.17"/>
    </reaction>
    <physiologicalReaction direction="right-to-left" evidence="5">
        <dbReference type="Rhea" id="RHEA:55874"/>
    </physiologicalReaction>
</comment>
<evidence type="ECO:0000256" key="3">
    <source>
        <dbReference type="ARBA" id="ARBA00023002"/>
    </source>
</evidence>
<dbReference type="InterPro" id="IPR023048">
    <property type="entry name" value="NADH:quinone_OxRdtase_FMN_depd"/>
</dbReference>
<evidence type="ECO:0000259" key="7">
    <source>
        <dbReference type="Pfam" id="PF02525"/>
    </source>
</evidence>
<comment type="function">
    <text evidence="6">Quinone reductase that provides resistance to thiol-specific stress caused by electrophilic quinones.</text>
</comment>
<keyword evidence="4 6" id="KW-0520">NAD</keyword>
<dbReference type="PANTHER" id="PTHR43741">
    <property type="entry name" value="FMN-DEPENDENT NADH-AZOREDUCTASE 1"/>
    <property type="match status" value="1"/>
</dbReference>
<organism evidence="8 9">
    <name type="scientific">Salipaludibacillus keqinensis</name>
    <dbReference type="NCBI Taxonomy" id="2045207"/>
    <lineage>
        <taxon>Bacteria</taxon>
        <taxon>Bacillati</taxon>
        <taxon>Bacillota</taxon>
        <taxon>Bacilli</taxon>
        <taxon>Bacillales</taxon>
        <taxon>Bacillaceae</taxon>
    </lineage>
</organism>
<comment type="subunit">
    <text evidence="6">Homodimer.</text>
</comment>
<dbReference type="Pfam" id="PF02525">
    <property type="entry name" value="Flavodoxin_2"/>
    <property type="match status" value="1"/>
</dbReference>
<keyword evidence="3 6" id="KW-0560">Oxidoreductase</keyword>
<proteinExistence type="inferred from homology"/>
<name>A0A323TAV7_9BACI</name>
<evidence type="ECO:0000256" key="2">
    <source>
        <dbReference type="ARBA" id="ARBA00022643"/>
    </source>
</evidence>
<dbReference type="OrthoDB" id="9805013at2"/>
<evidence type="ECO:0000313" key="9">
    <source>
        <dbReference type="Proteomes" id="UP000248214"/>
    </source>
</evidence>
<protein>
    <recommendedName>
        <fullName evidence="6">FMN dependent NADH:quinone oxidoreductase</fullName>
        <ecNumber evidence="6">1.6.5.-</ecNumber>
    </recommendedName>
    <alternativeName>
        <fullName evidence="6">Azo-dye reductase</fullName>
    </alternativeName>
    <alternativeName>
        <fullName evidence="6">FMN-dependent NADH-azo compound oxidoreductase</fullName>
    </alternativeName>
    <alternativeName>
        <fullName evidence="6">FMN-dependent NADH-azoreductase</fullName>
        <ecNumber evidence="6">1.7.1.17</ecNumber>
    </alternativeName>
</protein>
<evidence type="ECO:0000313" key="8">
    <source>
        <dbReference type="EMBL" id="PYZ91664.1"/>
    </source>
</evidence>
<dbReference type="Proteomes" id="UP000248214">
    <property type="component" value="Unassembled WGS sequence"/>
</dbReference>
<dbReference type="SUPFAM" id="SSF52218">
    <property type="entry name" value="Flavoproteins"/>
    <property type="match status" value="1"/>
</dbReference>
<dbReference type="EMBL" id="PDOD01000006">
    <property type="protein sequence ID" value="PYZ91664.1"/>
    <property type="molecule type" value="Genomic_DNA"/>
</dbReference>
<sequence length="208" mass="24104">MTLLYVTANPKHTKESYGLQLAEYFMEEYLKQKPDENVERLDLFEVDLPPLGREALAMWERNGSNTADTMIPSNPFVEQFLKAERIVIVTPLWNMSFPPQVKAYVDHLIIPEKTFRFTDKGIEGLMQNKKMIHIQSRGGVYSEGPLQAFEHGESYLRTIFGLIGLKDYHHLYIEGTSTFPDEVEERLEKAKEQAKSFVRVFTEPAHFD</sequence>
<dbReference type="InterPro" id="IPR003680">
    <property type="entry name" value="Flavodoxin_fold"/>
</dbReference>
<evidence type="ECO:0000256" key="5">
    <source>
        <dbReference type="ARBA" id="ARBA00048542"/>
    </source>
</evidence>
<dbReference type="RefSeq" id="WP_110611928.1">
    <property type="nucleotide sequence ID" value="NZ_PDOD01000006.1"/>
</dbReference>
<dbReference type="GO" id="GO:0016655">
    <property type="term" value="F:oxidoreductase activity, acting on NAD(P)H, quinone or similar compound as acceptor"/>
    <property type="evidence" value="ECO:0007669"/>
    <property type="project" value="InterPro"/>
</dbReference>
<comment type="caution">
    <text evidence="8">The sequence shown here is derived from an EMBL/GenBank/DDBJ whole genome shotgun (WGS) entry which is preliminary data.</text>
</comment>